<proteinExistence type="inferred from homology"/>
<keyword evidence="5" id="KW-0862">Zinc</keyword>
<protein>
    <submittedName>
        <fullName evidence="9">M14 family metallopeptidase</fullName>
    </submittedName>
</protein>
<keyword evidence="4" id="KW-0378">Hydrolase</keyword>
<feature type="domain" description="Peptidase M14" evidence="8">
    <location>
        <begin position="22"/>
        <end position="277"/>
    </location>
</feature>
<dbReference type="CDD" id="cd06239">
    <property type="entry name" value="M14-like"/>
    <property type="match status" value="1"/>
</dbReference>
<gene>
    <name evidence="9" type="ORF">LU635_12610</name>
</gene>
<organism evidence="9 10">
    <name type="scientific">Christiangramia crocea</name>
    <dbReference type="NCBI Taxonomy" id="2904124"/>
    <lineage>
        <taxon>Bacteria</taxon>
        <taxon>Pseudomonadati</taxon>
        <taxon>Bacteroidota</taxon>
        <taxon>Flavobacteriia</taxon>
        <taxon>Flavobacteriales</taxon>
        <taxon>Flavobacteriaceae</taxon>
        <taxon>Christiangramia</taxon>
    </lineage>
</organism>
<evidence type="ECO:0000313" key="10">
    <source>
        <dbReference type="Proteomes" id="UP001139344"/>
    </source>
</evidence>
<comment type="similarity">
    <text evidence="2 7">Belongs to the peptidase M14 family.</text>
</comment>
<dbReference type="GO" id="GO:0004181">
    <property type="term" value="F:metallocarboxypeptidase activity"/>
    <property type="evidence" value="ECO:0007669"/>
    <property type="project" value="InterPro"/>
</dbReference>
<dbReference type="PANTHER" id="PTHR11705:SF143">
    <property type="entry name" value="SLL0236 PROTEIN"/>
    <property type="match status" value="1"/>
</dbReference>
<dbReference type="SUPFAM" id="SSF53187">
    <property type="entry name" value="Zn-dependent exopeptidases"/>
    <property type="match status" value="1"/>
</dbReference>
<dbReference type="Proteomes" id="UP001139344">
    <property type="component" value="Unassembled WGS sequence"/>
</dbReference>
<name>A0A9X1UZJ7_9FLAO</name>
<comment type="cofactor">
    <cofactor evidence="1">
        <name>Zn(2+)</name>
        <dbReference type="ChEBI" id="CHEBI:29105"/>
    </cofactor>
</comment>
<evidence type="ECO:0000256" key="5">
    <source>
        <dbReference type="ARBA" id="ARBA00022833"/>
    </source>
</evidence>
<evidence type="ECO:0000256" key="1">
    <source>
        <dbReference type="ARBA" id="ARBA00001947"/>
    </source>
</evidence>
<evidence type="ECO:0000259" key="8">
    <source>
        <dbReference type="PROSITE" id="PS52035"/>
    </source>
</evidence>
<evidence type="ECO:0000256" key="2">
    <source>
        <dbReference type="ARBA" id="ARBA00005988"/>
    </source>
</evidence>
<evidence type="ECO:0000256" key="6">
    <source>
        <dbReference type="ARBA" id="ARBA00023049"/>
    </source>
</evidence>
<dbReference type="GO" id="GO:0008270">
    <property type="term" value="F:zinc ion binding"/>
    <property type="evidence" value="ECO:0007669"/>
    <property type="project" value="InterPro"/>
</dbReference>
<reference evidence="9" key="1">
    <citation type="submission" date="2021-12" db="EMBL/GenBank/DDBJ databases">
        <title>Description of Gramella crocea sp. nov., a new bacterium isolated from activated sludge.</title>
        <authorList>
            <person name="Zhang X."/>
        </authorList>
    </citation>
    <scope>NUCLEOTIDE SEQUENCE</scope>
    <source>
        <strain evidence="9">YB25</strain>
    </source>
</reference>
<dbReference type="InterPro" id="IPR000834">
    <property type="entry name" value="Peptidase_M14"/>
</dbReference>
<accession>A0A9X1UZJ7</accession>
<dbReference type="GO" id="GO:0005615">
    <property type="term" value="C:extracellular space"/>
    <property type="evidence" value="ECO:0007669"/>
    <property type="project" value="TreeGrafter"/>
</dbReference>
<comment type="caution">
    <text evidence="7">Lacks conserved residue(s) required for the propagation of feature annotation.</text>
</comment>
<dbReference type="PANTHER" id="PTHR11705">
    <property type="entry name" value="PROTEASE FAMILY M14 CARBOXYPEPTIDASE A,B"/>
    <property type="match status" value="1"/>
</dbReference>
<dbReference type="AlphaFoldDB" id="A0A9X1UZJ7"/>
<evidence type="ECO:0000256" key="7">
    <source>
        <dbReference type="PROSITE-ProRule" id="PRU01379"/>
    </source>
</evidence>
<keyword evidence="3" id="KW-0645">Protease</keyword>
<evidence type="ECO:0000256" key="3">
    <source>
        <dbReference type="ARBA" id="ARBA00022670"/>
    </source>
</evidence>
<sequence>MENKMLIDLFTDKSYAGIKFEKITGRYVTISDIELIKKEFEKDFEIVEIGKSVQNRPIYIYKLGTGKTKVLAWSQMHGNESTTTKAIIDLLNVFKKASHKIISGILENCSLYIIPMLNPDGAEAYTRINANSVDLNRDLRNLSQPESKILRQQYEELQPDYCLNLHDQRTIFSAGNKASPATLSFLTPSKDEERSIDEARRKSMGLIAGIEKDLKDQLPGQIGRYDDAFNINCAGDTFQNLSTPTLLFEAGHYPNDYEREKTRKYVFRALLSCLYQISNKEDVSVDYEDYFKIPENQKLFNDIIIREVEIDGQLRDVAIQFREVLSNKRIEFEPVVENIAESIHKFGHREIEGKRRKLKLPGEEKVAENVIVNKIILNTAELQVKYG</sequence>
<dbReference type="Pfam" id="PF00246">
    <property type="entry name" value="Peptidase_M14"/>
    <property type="match status" value="1"/>
</dbReference>
<keyword evidence="10" id="KW-1185">Reference proteome</keyword>
<comment type="caution">
    <text evidence="9">The sequence shown here is derived from an EMBL/GenBank/DDBJ whole genome shotgun (WGS) entry which is preliminary data.</text>
</comment>
<evidence type="ECO:0000256" key="4">
    <source>
        <dbReference type="ARBA" id="ARBA00022801"/>
    </source>
</evidence>
<dbReference type="PROSITE" id="PS52035">
    <property type="entry name" value="PEPTIDASE_M14"/>
    <property type="match status" value="1"/>
</dbReference>
<keyword evidence="6" id="KW-0482">Metalloprotease</keyword>
<dbReference type="RefSeq" id="WP_240099778.1">
    <property type="nucleotide sequence ID" value="NZ_JAJSON010000025.1"/>
</dbReference>
<dbReference type="Gene3D" id="3.40.630.10">
    <property type="entry name" value="Zn peptidases"/>
    <property type="match status" value="1"/>
</dbReference>
<dbReference type="EMBL" id="JAJSON010000025">
    <property type="protein sequence ID" value="MCG9972484.1"/>
    <property type="molecule type" value="Genomic_DNA"/>
</dbReference>
<dbReference type="GO" id="GO:0006508">
    <property type="term" value="P:proteolysis"/>
    <property type="evidence" value="ECO:0007669"/>
    <property type="project" value="UniProtKB-KW"/>
</dbReference>
<evidence type="ECO:0000313" key="9">
    <source>
        <dbReference type="EMBL" id="MCG9972484.1"/>
    </source>
</evidence>